<keyword evidence="9" id="KW-0460">Magnesium</keyword>
<keyword evidence="4" id="KW-0479">Metal-binding</keyword>
<dbReference type="PANTHER" id="PTHR42742:SF3">
    <property type="entry name" value="FRUCTOKINASE"/>
    <property type="match status" value="1"/>
</dbReference>
<sequence>MTYYGAIEAGGTKFVLAVADQENQIIEQISLPTETPEKTLSAVQTFFKQYSLKGLGVGSFGPLDLDPKSSTYGWITNTPKVDWQFFDLLSYLKQHICNQVTLTTDVNASCLGEYLYGAAKHVHSCLYYTVGTGVGAGAINQGTFVQGAAHPEMGHVIIRRMDGDDFEGICPFHGDCLEGMVCGPALEKRTGKLGKLISKEDEHWTYVANYLAQSVYNASLTLDPEVILFGGGVFKQTHLLPRIKSAFDELNHGYKKIGDQDSYLRLAALNDQQGVLGCLALAKQTERPLIPD</sequence>
<dbReference type="OrthoDB" id="9783435at2"/>
<keyword evidence="7" id="KW-0862">Zinc</keyword>
<evidence type="ECO:0000256" key="6">
    <source>
        <dbReference type="ARBA" id="ARBA00022777"/>
    </source>
</evidence>
<evidence type="ECO:0000256" key="8">
    <source>
        <dbReference type="ARBA" id="ARBA00022840"/>
    </source>
</evidence>
<dbReference type="EC" id="2.7.1.4" evidence="11"/>
<evidence type="ECO:0000256" key="1">
    <source>
        <dbReference type="ARBA" id="ARBA00001946"/>
    </source>
</evidence>
<evidence type="ECO:0000256" key="11">
    <source>
        <dbReference type="ARBA" id="ARBA00038887"/>
    </source>
</evidence>
<evidence type="ECO:0000256" key="5">
    <source>
        <dbReference type="ARBA" id="ARBA00022741"/>
    </source>
</evidence>
<comment type="similarity">
    <text evidence="2">Belongs to the ROK (NagC/XylR) family.</text>
</comment>
<comment type="cofactor">
    <cofactor evidence="1">
        <name>Mg(2+)</name>
        <dbReference type="ChEBI" id="CHEBI:18420"/>
    </cofactor>
</comment>
<accession>A0A242AA48</accession>
<dbReference type="Pfam" id="PF00480">
    <property type="entry name" value="ROK"/>
    <property type="match status" value="1"/>
</dbReference>
<dbReference type="InterPro" id="IPR049874">
    <property type="entry name" value="ROK_cs"/>
</dbReference>
<dbReference type="FunFam" id="3.30.420.40:FF:000153">
    <property type="entry name" value="Putative fructokinase"/>
    <property type="match status" value="1"/>
</dbReference>
<evidence type="ECO:0000256" key="9">
    <source>
        <dbReference type="ARBA" id="ARBA00022842"/>
    </source>
</evidence>
<gene>
    <name evidence="13" type="ORF">A5886_003017</name>
</gene>
<comment type="catalytic activity">
    <reaction evidence="12">
        <text>D-fructose + ATP = D-fructose 6-phosphate + ADP + H(+)</text>
        <dbReference type="Rhea" id="RHEA:16125"/>
        <dbReference type="ChEBI" id="CHEBI:15378"/>
        <dbReference type="ChEBI" id="CHEBI:30616"/>
        <dbReference type="ChEBI" id="CHEBI:37721"/>
        <dbReference type="ChEBI" id="CHEBI:61527"/>
        <dbReference type="ChEBI" id="CHEBI:456216"/>
        <dbReference type="EC" id="2.7.1.4"/>
    </reaction>
</comment>
<dbReference type="Proteomes" id="UP000195043">
    <property type="component" value="Unassembled WGS sequence"/>
</dbReference>
<dbReference type="GO" id="GO:0008865">
    <property type="term" value="F:fructokinase activity"/>
    <property type="evidence" value="ECO:0007669"/>
    <property type="project" value="UniProtKB-EC"/>
</dbReference>
<dbReference type="GO" id="GO:0005524">
    <property type="term" value="F:ATP binding"/>
    <property type="evidence" value="ECO:0007669"/>
    <property type="project" value="UniProtKB-KW"/>
</dbReference>
<protein>
    <recommendedName>
        <fullName evidence="11">fructokinase</fullName>
        <ecNumber evidence="11">2.7.1.4</ecNumber>
    </recommendedName>
</protein>
<evidence type="ECO:0000256" key="4">
    <source>
        <dbReference type="ARBA" id="ARBA00022723"/>
    </source>
</evidence>
<evidence type="ECO:0000313" key="13">
    <source>
        <dbReference type="EMBL" id="OTN77916.1"/>
    </source>
</evidence>
<keyword evidence="8" id="KW-0067">ATP-binding</keyword>
<keyword evidence="6" id="KW-0418">Kinase</keyword>
<keyword evidence="3" id="KW-0808">Transferase</keyword>
<keyword evidence="14" id="KW-1185">Reference proteome</keyword>
<evidence type="ECO:0000256" key="2">
    <source>
        <dbReference type="ARBA" id="ARBA00006479"/>
    </source>
</evidence>
<evidence type="ECO:0000256" key="3">
    <source>
        <dbReference type="ARBA" id="ARBA00022679"/>
    </source>
</evidence>
<evidence type="ECO:0000313" key="14">
    <source>
        <dbReference type="Proteomes" id="UP000195043"/>
    </source>
</evidence>
<evidence type="ECO:0000256" key="7">
    <source>
        <dbReference type="ARBA" id="ARBA00022833"/>
    </source>
</evidence>
<dbReference type="SUPFAM" id="SSF53067">
    <property type="entry name" value="Actin-like ATPase domain"/>
    <property type="match status" value="1"/>
</dbReference>
<name>A0A242AA48_9ENTE</name>
<comment type="caution">
    <text evidence="13">The sequence shown here is derived from an EMBL/GenBank/DDBJ whole genome shotgun (WGS) entry which is preliminary data.</text>
</comment>
<keyword evidence="10" id="KW-0119">Carbohydrate metabolism</keyword>
<reference evidence="13 14" key="1">
    <citation type="submission" date="2017-05" db="EMBL/GenBank/DDBJ databases">
        <title>The Genome Sequence of Enterococcus sp. 8G7_MSG3316.</title>
        <authorList>
            <consortium name="The Broad Institute Genomics Platform"/>
            <consortium name="The Broad Institute Genomic Center for Infectious Diseases"/>
            <person name="Earl A."/>
            <person name="Manson A."/>
            <person name="Schwartman J."/>
            <person name="Gilmore M."/>
            <person name="Abouelleil A."/>
            <person name="Cao P."/>
            <person name="Chapman S."/>
            <person name="Cusick C."/>
            <person name="Shea T."/>
            <person name="Young S."/>
            <person name="Neafsey D."/>
            <person name="Nusbaum C."/>
            <person name="Birren B."/>
        </authorList>
    </citation>
    <scope>NUCLEOTIDE SEQUENCE [LARGE SCALE GENOMIC DNA]</scope>
    <source>
        <strain evidence="13 14">8G7_MSG3316</strain>
    </source>
</reference>
<dbReference type="GO" id="GO:0046872">
    <property type="term" value="F:metal ion binding"/>
    <property type="evidence" value="ECO:0007669"/>
    <property type="project" value="UniProtKB-KW"/>
</dbReference>
<evidence type="ECO:0000256" key="12">
    <source>
        <dbReference type="ARBA" id="ARBA00048451"/>
    </source>
</evidence>
<evidence type="ECO:0000256" key="10">
    <source>
        <dbReference type="ARBA" id="ARBA00023277"/>
    </source>
</evidence>
<dbReference type="PROSITE" id="PS01125">
    <property type="entry name" value="ROK"/>
    <property type="match status" value="1"/>
</dbReference>
<proteinExistence type="inferred from homology"/>
<dbReference type="EMBL" id="NGKU01000001">
    <property type="protein sequence ID" value="OTN77916.1"/>
    <property type="molecule type" value="Genomic_DNA"/>
</dbReference>
<dbReference type="RefSeq" id="WP_086275869.1">
    <property type="nucleotide sequence ID" value="NZ_NGKU01000001.1"/>
</dbReference>
<dbReference type="InterPro" id="IPR051804">
    <property type="entry name" value="Carb_Metab_Reg_Kinase/Isom"/>
</dbReference>
<dbReference type="InterPro" id="IPR043129">
    <property type="entry name" value="ATPase_NBD"/>
</dbReference>
<dbReference type="CDD" id="cd24067">
    <property type="entry name" value="ASKHA_NBD_ROK_BsFRK-like"/>
    <property type="match status" value="1"/>
</dbReference>
<organism evidence="13 14">
    <name type="scientific">Candidatus Enterococcus testudinis</name>
    <dbReference type="NCBI Taxonomy" id="1834191"/>
    <lineage>
        <taxon>Bacteria</taxon>
        <taxon>Bacillati</taxon>
        <taxon>Bacillota</taxon>
        <taxon>Bacilli</taxon>
        <taxon>Lactobacillales</taxon>
        <taxon>Enterococcaceae</taxon>
        <taxon>Enterococcus</taxon>
    </lineage>
</organism>
<dbReference type="PANTHER" id="PTHR42742">
    <property type="entry name" value="TRANSCRIPTIONAL REPRESSOR MPRA"/>
    <property type="match status" value="1"/>
</dbReference>
<keyword evidence="5" id="KW-0547">Nucleotide-binding</keyword>
<dbReference type="AlphaFoldDB" id="A0A242AA48"/>
<dbReference type="STRING" id="1834191.A5886_003017"/>
<dbReference type="InterPro" id="IPR000600">
    <property type="entry name" value="ROK"/>
</dbReference>
<dbReference type="Gene3D" id="3.30.420.40">
    <property type="match status" value="2"/>
</dbReference>